<dbReference type="Pfam" id="PF13649">
    <property type="entry name" value="Methyltransf_25"/>
    <property type="match status" value="1"/>
</dbReference>
<dbReference type="InterPro" id="IPR029063">
    <property type="entry name" value="SAM-dependent_MTases_sf"/>
</dbReference>
<keyword evidence="3" id="KW-0489">Methyltransferase</keyword>
<protein>
    <submittedName>
        <fullName evidence="3">Class I SAM-dependent methyltransferase</fullName>
    </submittedName>
</protein>
<dbReference type="SUPFAM" id="SSF53335">
    <property type="entry name" value="S-adenosyl-L-methionine-dependent methyltransferases"/>
    <property type="match status" value="1"/>
</dbReference>
<keyword evidence="3" id="KW-0808">Transferase</keyword>
<gene>
    <name evidence="3" type="ORF">KOI35_36135</name>
</gene>
<dbReference type="CDD" id="cd02440">
    <property type="entry name" value="AdoMet_MTases"/>
    <property type="match status" value="1"/>
</dbReference>
<evidence type="ECO:0000259" key="2">
    <source>
        <dbReference type="Pfam" id="PF13649"/>
    </source>
</evidence>
<keyword evidence="4" id="KW-1185">Reference proteome</keyword>
<feature type="domain" description="Methyltransferase" evidence="2">
    <location>
        <begin position="53"/>
        <end position="143"/>
    </location>
</feature>
<comment type="caution">
    <text evidence="3">The sequence shown here is derived from an EMBL/GenBank/DDBJ whole genome shotgun (WGS) entry which is preliminary data.</text>
</comment>
<evidence type="ECO:0000313" key="4">
    <source>
        <dbReference type="Proteomes" id="UP001519654"/>
    </source>
</evidence>
<dbReference type="InterPro" id="IPR041698">
    <property type="entry name" value="Methyltransf_25"/>
</dbReference>
<proteinExistence type="predicted"/>
<dbReference type="GO" id="GO:0032259">
    <property type="term" value="P:methylation"/>
    <property type="evidence" value="ECO:0007669"/>
    <property type="project" value="UniProtKB-KW"/>
</dbReference>
<sequence>MDAQTDELRDAHDVLAPFYAEHLAGLLESMPIERAVLDLFCELTLAAGLGTEVADVGCGTGRLEPYLAGRGVRPRGVDLSPGMVEVARRDNPGFPYEVADLRDLPFADGSLAGVVCWYSLIFLPPSSRETAFAELARVVRPGGYLVTAYKNGDGSLWRGGRTVGVEFDAYWLSAAEMEERFTAAGFAVVFHGHRPPEGEERTPQGYLVVRKGGAPTGTPPSA</sequence>
<dbReference type="EMBL" id="JAHKKG010000013">
    <property type="protein sequence ID" value="MBU2668955.1"/>
    <property type="molecule type" value="Genomic_DNA"/>
</dbReference>
<dbReference type="PANTHER" id="PTHR42912">
    <property type="entry name" value="METHYLTRANSFERASE"/>
    <property type="match status" value="1"/>
</dbReference>
<feature type="region of interest" description="Disordered" evidence="1">
    <location>
        <begin position="194"/>
        <end position="222"/>
    </location>
</feature>
<accession>A0ABS5Z3F0</accession>
<evidence type="ECO:0000256" key="1">
    <source>
        <dbReference type="SAM" id="MobiDB-lite"/>
    </source>
</evidence>
<dbReference type="RefSeq" id="WP_215793198.1">
    <property type="nucleotide sequence ID" value="NZ_JAHKKG010000013.1"/>
</dbReference>
<reference evidence="3 4" key="1">
    <citation type="submission" date="2021-06" db="EMBL/GenBank/DDBJ databases">
        <title>Actinoplanes lichenicola sp. nov., and Actinoplanes ovalisporus sp. nov., isolated from lichen in Thailand.</title>
        <authorList>
            <person name="Saeng-In P."/>
            <person name="Kanchanasin P."/>
            <person name="Yuki M."/>
            <person name="Kudo T."/>
            <person name="Ohkuma M."/>
            <person name="Phongsopitanun W."/>
            <person name="Tanasupawat S."/>
        </authorList>
    </citation>
    <scope>NUCLEOTIDE SEQUENCE [LARGE SCALE GENOMIC DNA]</scope>
    <source>
        <strain evidence="3 4">NBRC 110975</strain>
    </source>
</reference>
<dbReference type="InterPro" id="IPR050508">
    <property type="entry name" value="Methyltransf_Superfamily"/>
</dbReference>
<name>A0ABS5Z3F0_9ACTN</name>
<dbReference type="Gene3D" id="3.40.50.150">
    <property type="entry name" value="Vaccinia Virus protein VP39"/>
    <property type="match status" value="1"/>
</dbReference>
<dbReference type="Proteomes" id="UP001519654">
    <property type="component" value="Unassembled WGS sequence"/>
</dbReference>
<dbReference type="GO" id="GO:0008168">
    <property type="term" value="F:methyltransferase activity"/>
    <property type="evidence" value="ECO:0007669"/>
    <property type="project" value="UniProtKB-KW"/>
</dbReference>
<organism evidence="3 4">
    <name type="scientific">Paractinoplanes bogorensis</name>
    <dbReference type="NCBI Taxonomy" id="1610840"/>
    <lineage>
        <taxon>Bacteria</taxon>
        <taxon>Bacillati</taxon>
        <taxon>Actinomycetota</taxon>
        <taxon>Actinomycetes</taxon>
        <taxon>Micromonosporales</taxon>
        <taxon>Micromonosporaceae</taxon>
        <taxon>Paractinoplanes</taxon>
    </lineage>
</organism>
<evidence type="ECO:0000313" key="3">
    <source>
        <dbReference type="EMBL" id="MBU2668955.1"/>
    </source>
</evidence>